<reference evidence="2 3" key="1">
    <citation type="submission" date="2024-09" db="EMBL/GenBank/DDBJ databases">
        <title>Chromosome-scale assembly of Riccia sorocarpa.</title>
        <authorList>
            <person name="Paukszto L."/>
        </authorList>
    </citation>
    <scope>NUCLEOTIDE SEQUENCE [LARGE SCALE GENOMIC DNA]</scope>
    <source>
        <strain evidence="2">LP-2024</strain>
        <tissue evidence="2">Aerial parts of the thallus</tissue>
    </source>
</reference>
<evidence type="ECO:0000313" key="2">
    <source>
        <dbReference type="EMBL" id="KAL3700032.1"/>
    </source>
</evidence>
<dbReference type="Proteomes" id="UP001633002">
    <property type="component" value="Unassembled WGS sequence"/>
</dbReference>
<proteinExistence type="predicted"/>
<name>A0ABD3ICN2_9MARC</name>
<feature type="region of interest" description="Disordered" evidence="1">
    <location>
        <begin position="46"/>
        <end position="67"/>
    </location>
</feature>
<dbReference type="AlphaFoldDB" id="A0ABD3ICN2"/>
<accession>A0ABD3ICN2</accession>
<sequence length="106" mass="12164">MSEEAERTGSEDRIISKAVKEFPQHFRAKNEKANLQKSSRWWKDRESILSQQGSSKSVSSTSASGHSKIYPPVIYREFQNRYCGQQRCTNLIAHYITMDTAVHGKI</sequence>
<organism evidence="2 3">
    <name type="scientific">Riccia sorocarpa</name>
    <dbReference type="NCBI Taxonomy" id="122646"/>
    <lineage>
        <taxon>Eukaryota</taxon>
        <taxon>Viridiplantae</taxon>
        <taxon>Streptophyta</taxon>
        <taxon>Embryophyta</taxon>
        <taxon>Marchantiophyta</taxon>
        <taxon>Marchantiopsida</taxon>
        <taxon>Marchantiidae</taxon>
        <taxon>Marchantiales</taxon>
        <taxon>Ricciaceae</taxon>
        <taxon>Riccia</taxon>
    </lineage>
</organism>
<evidence type="ECO:0000256" key="1">
    <source>
        <dbReference type="SAM" id="MobiDB-lite"/>
    </source>
</evidence>
<evidence type="ECO:0000313" key="3">
    <source>
        <dbReference type="Proteomes" id="UP001633002"/>
    </source>
</evidence>
<feature type="compositionally biased region" description="Low complexity" evidence="1">
    <location>
        <begin position="48"/>
        <end position="67"/>
    </location>
</feature>
<gene>
    <name evidence="2" type="ORF">R1sor_018054</name>
</gene>
<keyword evidence="3" id="KW-1185">Reference proteome</keyword>
<comment type="caution">
    <text evidence="2">The sequence shown here is derived from an EMBL/GenBank/DDBJ whole genome shotgun (WGS) entry which is preliminary data.</text>
</comment>
<protein>
    <submittedName>
        <fullName evidence="2">Uncharacterized protein</fullName>
    </submittedName>
</protein>
<dbReference type="EMBL" id="JBJQOH010000001">
    <property type="protein sequence ID" value="KAL3700032.1"/>
    <property type="molecule type" value="Genomic_DNA"/>
</dbReference>